<organism evidence="8 9">
    <name type="scientific">Rhododendron griersonianum</name>
    <dbReference type="NCBI Taxonomy" id="479676"/>
    <lineage>
        <taxon>Eukaryota</taxon>
        <taxon>Viridiplantae</taxon>
        <taxon>Streptophyta</taxon>
        <taxon>Embryophyta</taxon>
        <taxon>Tracheophyta</taxon>
        <taxon>Spermatophyta</taxon>
        <taxon>Magnoliopsida</taxon>
        <taxon>eudicotyledons</taxon>
        <taxon>Gunneridae</taxon>
        <taxon>Pentapetalae</taxon>
        <taxon>asterids</taxon>
        <taxon>Ericales</taxon>
        <taxon>Ericaceae</taxon>
        <taxon>Ericoideae</taxon>
        <taxon>Rhodoreae</taxon>
        <taxon>Rhododendron</taxon>
    </lineage>
</organism>
<comment type="subcellular location">
    <subcellularLocation>
        <location evidence="1">Membrane</location>
        <topology evidence="1">Multi-pass membrane protein</topology>
    </subcellularLocation>
</comment>
<accession>A0AAV6HYB7</accession>
<comment type="caution">
    <text evidence="8">The sequence shown here is derived from an EMBL/GenBank/DDBJ whole genome shotgun (WGS) entry which is preliminary data.</text>
</comment>
<evidence type="ECO:0000256" key="7">
    <source>
        <dbReference type="RuleBase" id="RU000488"/>
    </source>
</evidence>
<dbReference type="SUPFAM" id="SSF103506">
    <property type="entry name" value="Mitochondrial carrier"/>
    <property type="match status" value="1"/>
</dbReference>
<feature type="repeat" description="Solcar" evidence="6">
    <location>
        <begin position="49"/>
        <end position="132"/>
    </location>
</feature>
<dbReference type="PROSITE" id="PS50920">
    <property type="entry name" value="SOLCAR"/>
    <property type="match status" value="1"/>
</dbReference>
<dbReference type="GO" id="GO:0016020">
    <property type="term" value="C:membrane"/>
    <property type="evidence" value="ECO:0007669"/>
    <property type="project" value="UniProtKB-SubCell"/>
</dbReference>
<reference evidence="8" key="1">
    <citation type="submission" date="2020-08" db="EMBL/GenBank/DDBJ databases">
        <title>Plant Genome Project.</title>
        <authorList>
            <person name="Zhang R.-G."/>
        </authorList>
    </citation>
    <scope>NUCLEOTIDE SEQUENCE</scope>
    <source>
        <strain evidence="8">WSP0</strain>
        <tissue evidence="8">Leaf</tissue>
    </source>
</reference>
<keyword evidence="3 6" id="KW-0812">Transmembrane</keyword>
<keyword evidence="2 7" id="KW-0813">Transport</keyword>
<dbReference type="Gene3D" id="1.50.40.10">
    <property type="entry name" value="Mitochondrial carrier domain"/>
    <property type="match status" value="1"/>
</dbReference>
<evidence type="ECO:0000313" key="9">
    <source>
        <dbReference type="Proteomes" id="UP000823749"/>
    </source>
</evidence>
<dbReference type="GO" id="GO:0055085">
    <property type="term" value="P:transmembrane transport"/>
    <property type="evidence" value="ECO:0007669"/>
    <property type="project" value="InterPro"/>
</dbReference>
<dbReference type="Proteomes" id="UP000823749">
    <property type="component" value="Chromosome 12"/>
</dbReference>
<comment type="similarity">
    <text evidence="7">Belongs to the mitochondrial carrier (TC 2.A.29) family.</text>
</comment>
<keyword evidence="9" id="KW-1185">Reference proteome</keyword>
<dbReference type="PRINTS" id="PR00926">
    <property type="entry name" value="MITOCARRIER"/>
</dbReference>
<name>A0AAV6HYB7_9ERIC</name>
<gene>
    <name evidence="8" type="ORF">RHGRI_033857</name>
</gene>
<evidence type="ECO:0000256" key="2">
    <source>
        <dbReference type="ARBA" id="ARBA00022448"/>
    </source>
</evidence>
<proteinExistence type="inferred from homology"/>
<evidence type="ECO:0000256" key="4">
    <source>
        <dbReference type="ARBA" id="ARBA00022737"/>
    </source>
</evidence>
<keyword evidence="5 6" id="KW-0472">Membrane</keyword>
<evidence type="ECO:0000313" key="8">
    <source>
        <dbReference type="EMBL" id="KAG5521427.1"/>
    </source>
</evidence>
<dbReference type="PANTHER" id="PTHR24089">
    <property type="entry name" value="SOLUTE CARRIER FAMILY 25"/>
    <property type="match status" value="1"/>
</dbReference>
<sequence>MLVRGNWMASYFAVLGFALSEKKWAKAYFGAYERLHNKALFFGVVSDPICESAPSLTGKSVKFLTSTFVAPLERLKLEYIVRGEQRNLFELIKAIAVSQGLKGFWKGNFVNILRTAPFKSINFYAYDTYRNQLLKMSGNEETTNFERFVAGAAAPITATSILLVVSKAGLGFYCIVPTSNIDYDSGISLEKGILLKMVKTCYVPALPRHKELIAELRPIHTKLSCQKEIARRHPVFKCNEVQVFSTLLQSLKHLAMKDADDPPTHCRHASTASDMSSVSSQCFSCNRG</sequence>
<dbReference type="InterPro" id="IPR002067">
    <property type="entry name" value="MCP"/>
</dbReference>
<dbReference type="InterPro" id="IPR023395">
    <property type="entry name" value="MCP_dom_sf"/>
</dbReference>
<dbReference type="Pfam" id="PF00153">
    <property type="entry name" value="Mito_carr"/>
    <property type="match status" value="1"/>
</dbReference>
<evidence type="ECO:0000256" key="1">
    <source>
        <dbReference type="ARBA" id="ARBA00004141"/>
    </source>
</evidence>
<evidence type="ECO:0000256" key="3">
    <source>
        <dbReference type="ARBA" id="ARBA00022692"/>
    </source>
</evidence>
<dbReference type="EMBL" id="JACTNZ010000012">
    <property type="protein sequence ID" value="KAG5521427.1"/>
    <property type="molecule type" value="Genomic_DNA"/>
</dbReference>
<dbReference type="InterPro" id="IPR018108">
    <property type="entry name" value="MCP_transmembrane"/>
</dbReference>
<keyword evidence="4" id="KW-0677">Repeat</keyword>
<evidence type="ECO:0000256" key="6">
    <source>
        <dbReference type="PROSITE-ProRule" id="PRU00282"/>
    </source>
</evidence>
<evidence type="ECO:0000256" key="5">
    <source>
        <dbReference type="ARBA" id="ARBA00023136"/>
    </source>
</evidence>
<dbReference type="AlphaFoldDB" id="A0AAV6HYB7"/>
<protein>
    <submittedName>
        <fullName evidence="8">Uncharacterized protein</fullName>
    </submittedName>
</protein>